<keyword evidence="2" id="KW-0472">Membrane</keyword>
<sequence>MKKVFNILFYLACVLIIAILGGLTYHYYEMPLRDDPAPYKLSDSVYGPDDIASNTDVLVIGDDLGKTLNPYIGEITTKLSQKLARPLAIYNISAKNESLFRTIEKVSKLTKVPKIIILATGFSEMQEELYPKSNKELNINNINFKIYRNLYIQSFIKLYPNLSKLFYLNENIKELEKQVTPLDYSKLSAEAFRSIFDKEVLLYQHRLESFLRELRKKGVNVLMVLPPINIEISNLKVCEDTTNDKIEKALQKLDNLLEQGKTKEGQLLVESLDKKIVANTKYHQLKQELYRKQGQITKSYEQALLKLAFACEVESSHPVFTKILERTAINQNIDLVDFQQIIKENYMRNPLFVTKKTPQDIYYPKLVNELVIKLKQLTQLQ</sequence>
<accession>A0ABY0IFD4</accession>
<name>A0ABY0IFD4_9BACT</name>
<evidence type="ECO:0000313" key="4">
    <source>
        <dbReference type="Proteomes" id="UP000443582"/>
    </source>
</evidence>
<evidence type="ECO:0008006" key="5">
    <source>
        <dbReference type="Google" id="ProtNLM"/>
    </source>
</evidence>
<evidence type="ECO:0000256" key="2">
    <source>
        <dbReference type="SAM" id="Phobius"/>
    </source>
</evidence>
<reference evidence="4" key="1">
    <citation type="journal article" date="2019" name="Int. J. Syst. Evol. Microbiol.">
        <title>Halobacteriovorax valvorus sp. nov., a novel prokaryotic predator isolated from coastal seawater of China.</title>
        <authorList>
            <person name="Chen M.-X."/>
        </authorList>
    </citation>
    <scope>NUCLEOTIDE SEQUENCE [LARGE SCALE GENOMIC DNA]</scope>
    <source>
        <strain evidence="4">BL9</strain>
    </source>
</reference>
<gene>
    <name evidence="3" type="ORF">DAY19_11075</name>
</gene>
<protein>
    <recommendedName>
        <fullName evidence="5">SGNH hydrolase-type esterase domain-containing protein</fullName>
    </recommendedName>
</protein>
<keyword evidence="4" id="KW-1185">Reference proteome</keyword>
<feature type="transmembrane region" description="Helical" evidence="2">
    <location>
        <begin position="7"/>
        <end position="28"/>
    </location>
</feature>
<dbReference type="Proteomes" id="UP000443582">
    <property type="component" value="Unassembled WGS sequence"/>
</dbReference>
<organism evidence="3 4">
    <name type="scientific">Halobacteriovorax vibrionivorans</name>
    <dbReference type="NCBI Taxonomy" id="2152716"/>
    <lineage>
        <taxon>Bacteria</taxon>
        <taxon>Pseudomonadati</taxon>
        <taxon>Bdellovibrionota</taxon>
        <taxon>Bacteriovoracia</taxon>
        <taxon>Bacteriovoracales</taxon>
        <taxon>Halobacteriovoraceae</taxon>
        <taxon>Halobacteriovorax</taxon>
    </lineage>
</organism>
<dbReference type="RefSeq" id="WP_133296949.1">
    <property type="nucleotide sequence ID" value="NZ_QDKL01000003.1"/>
</dbReference>
<evidence type="ECO:0000256" key="1">
    <source>
        <dbReference type="SAM" id="Coils"/>
    </source>
</evidence>
<keyword evidence="2" id="KW-1133">Transmembrane helix</keyword>
<dbReference type="EMBL" id="QDKL01000003">
    <property type="protein sequence ID" value="RZF20521.1"/>
    <property type="molecule type" value="Genomic_DNA"/>
</dbReference>
<comment type="caution">
    <text evidence="3">The sequence shown here is derived from an EMBL/GenBank/DDBJ whole genome shotgun (WGS) entry which is preliminary data.</text>
</comment>
<keyword evidence="1" id="KW-0175">Coiled coil</keyword>
<feature type="coiled-coil region" evidence="1">
    <location>
        <begin position="239"/>
        <end position="266"/>
    </location>
</feature>
<evidence type="ECO:0000313" key="3">
    <source>
        <dbReference type="EMBL" id="RZF20521.1"/>
    </source>
</evidence>
<keyword evidence="2" id="KW-0812">Transmembrane</keyword>
<proteinExistence type="predicted"/>